<feature type="domain" description="Type I restriction modification DNA specificity" evidence="4">
    <location>
        <begin position="11"/>
        <end position="175"/>
    </location>
</feature>
<evidence type="ECO:0000256" key="2">
    <source>
        <dbReference type="ARBA" id="ARBA00022747"/>
    </source>
</evidence>
<dbReference type="InterPro" id="IPR044946">
    <property type="entry name" value="Restrct_endonuc_typeI_TRD_sf"/>
</dbReference>
<gene>
    <name evidence="5" type="ordered locus">MHF_0783</name>
</gene>
<dbReference type="HOGENOM" id="CLU_021095_5_1_14"/>
<name>F6FIK4_MYCHI</name>
<reference key="2">
    <citation type="submission" date="2011-05" db="EMBL/GenBank/DDBJ databases">
        <title>The Genome of Mycoplasma haemofelis Strain Ohio2, a pathogenic hemoplasma of the cat.</title>
        <authorList>
            <person name="Santos A.P."/>
            <person name="Guimaraes A.M.S."/>
            <person name="SanMiguel P.J."/>
            <person name="Martin S.W."/>
            <person name="Messick J.B."/>
        </authorList>
    </citation>
    <scope>NUCLEOTIDE SEQUENCE</scope>
    <source>
        <strain>Ohio2</strain>
    </source>
</reference>
<comment type="similarity">
    <text evidence="1">Belongs to the type-I restriction system S methylase family.</text>
</comment>
<dbReference type="REBASE" id="36455">
    <property type="entry name" value="S13.MhaO2ORF784P"/>
</dbReference>
<evidence type="ECO:0000256" key="3">
    <source>
        <dbReference type="ARBA" id="ARBA00023125"/>
    </source>
</evidence>
<dbReference type="KEGG" id="mhf:MHF_0783"/>
<dbReference type="SUPFAM" id="SSF116734">
    <property type="entry name" value="DNA methylase specificity domain"/>
    <property type="match status" value="1"/>
</dbReference>
<dbReference type="CDD" id="cd17519">
    <property type="entry name" value="RMtype1_S_HpyCR35ORFAP-TRD1-CR1_like"/>
    <property type="match status" value="1"/>
</dbReference>
<sequence length="199" mass="23091">MSFKSFISEDENVRYFRLGDVCKIYAGISFKSSFYRDRGFPIIKTRNIQDNQIVTGDLNYCDLANHKDAMIIKHGDVVMAKDGSCCGKIGINLTDEEFLFDSHVLQFIPNEKLLIKRYLYHFLLSCQDKIRELAVGSAIPGIRKSELEKIKIPVSSLEVQEKVASTLDKFREIEREISLRDKQYEYYRNYLIMGSHDSH</sequence>
<protein>
    <submittedName>
        <fullName evidence="5">Type I restriction enzyme specificity HsdS domain protein</fullName>
        <ecNumber evidence="5">3.1.21.3</ecNumber>
    </submittedName>
</protein>
<keyword evidence="5" id="KW-0378">Hydrolase</keyword>
<dbReference type="InterPro" id="IPR052021">
    <property type="entry name" value="Type-I_RS_S_subunit"/>
</dbReference>
<evidence type="ECO:0000313" key="6">
    <source>
        <dbReference type="Proteomes" id="UP000007952"/>
    </source>
</evidence>
<accession>F6FIK4</accession>
<dbReference type="BioCyc" id="MHAE859194:G1GR7-781-MONOMER"/>
<dbReference type="EMBL" id="CP002808">
    <property type="protein sequence ID" value="AEG73052.1"/>
    <property type="molecule type" value="Genomic_DNA"/>
</dbReference>
<keyword evidence="2" id="KW-0680">Restriction system</keyword>
<keyword evidence="3" id="KW-0238">DNA-binding</keyword>
<organism evidence="5 6">
    <name type="scientific">Mycoplasma haemofelis (strain Ohio2)</name>
    <dbReference type="NCBI Taxonomy" id="859194"/>
    <lineage>
        <taxon>Bacteria</taxon>
        <taxon>Bacillati</taxon>
        <taxon>Mycoplasmatota</taxon>
        <taxon>Mollicutes</taxon>
        <taxon>Mycoplasmataceae</taxon>
        <taxon>Mycoplasma</taxon>
    </lineage>
</organism>
<dbReference type="STRING" id="859194.MHF_0783"/>
<dbReference type="InterPro" id="IPR000055">
    <property type="entry name" value="Restrct_endonuc_typeI_TRD"/>
</dbReference>
<evidence type="ECO:0000259" key="4">
    <source>
        <dbReference type="Pfam" id="PF01420"/>
    </source>
</evidence>
<dbReference type="GO" id="GO:0009307">
    <property type="term" value="P:DNA restriction-modification system"/>
    <property type="evidence" value="ECO:0007669"/>
    <property type="project" value="UniProtKB-KW"/>
</dbReference>
<dbReference type="Pfam" id="PF01420">
    <property type="entry name" value="Methylase_S"/>
    <property type="match status" value="1"/>
</dbReference>
<dbReference type="PANTHER" id="PTHR30408:SF12">
    <property type="entry name" value="TYPE I RESTRICTION ENZYME MJAVIII SPECIFICITY SUBUNIT"/>
    <property type="match status" value="1"/>
</dbReference>
<dbReference type="GO" id="GO:0003677">
    <property type="term" value="F:DNA binding"/>
    <property type="evidence" value="ECO:0007669"/>
    <property type="project" value="UniProtKB-KW"/>
</dbReference>
<evidence type="ECO:0000256" key="1">
    <source>
        <dbReference type="ARBA" id="ARBA00010923"/>
    </source>
</evidence>
<dbReference type="AlphaFoldDB" id="F6FIK4"/>
<dbReference type="EC" id="3.1.21.3" evidence="5"/>
<dbReference type="eggNOG" id="COG0732">
    <property type="taxonomic scope" value="Bacteria"/>
</dbReference>
<reference evidence="5 6" key="1">
    <citation type="journal article" date="2011" name="J. Bacteriol.">
        <title>Complete genome sequences of two hemotropic Mycoplasmas, Mycoplasma haemofelis strain Ohio2 and Mycoplasma suis strain Illinois.</title>
        <authorList>
            <person name="Messick J.B."/>
            <person name="Santos A.P."/>
            <person name="Guimaraes A.M."/>
        </authorList>
    </citation>
    <scope>NUCLEOTIDE SEQUENCE [LARGE SCALE GENOMIC DNA]</scope>
    <source>
        <strain evidence="5 6">Ohio2</strain>
    </source>
</reference>
<proteinExistence type="inferred from homology"/>
<dbReference type="GO" id="GO:0009035">
    <property type="term" value="F:type I site-specific deoxyribonuclease activity"/>
    <property type="evidence" value="ECO:0007669"/>
    <property type="project" value="UniProtKB-EC"/>
</dbReference>
<dbReference type="PANTHER" id="PTHR30408">
    <property type="entry name" value="TYPE-1 RESTRICTION ENZYME ECOKI SPECIFICITY PROTEIN"/>
    <property type="match status" value="1"/>
</dbReference>
<dbReference type="Proteomes" id="UP000007952">
    <property type="component" value="Chromosome"/>
</dbReference>
<evidence type="ECO:0000313" key="5">
    <source>
        <dbReference type="EMBL" id="AEG73052.1"/>
    </source>
</evidence>
<dbReference type="Gene3D" id="3.90.220.20">
    <property type="entry name" value="DNA methylase specificity domains"/>
    <property type="match status" value="1"/>
</dbReference>